<name>A0A563VUQ9_9CYAN</name>
<dbReference type="RefSeq" id="WP_144865304.1">
    <property type="nucleotide sequence ID" value="NZ_LR213791.1"/>
</dbReference>
<dbReference type="Proteomes" id="UP000320055">
    <property type="component" value="Unassembled WGS sequence"/>
</dbReference>
<sequence>MYLARYDSEAYDFNCYKLPQSIAYSKLEEDAAYVLDKKKYFNLATQINFDDTNSHYCSEIDSFTVCRKRSSSSEIKEIDIKVKPYSINTLLDFQANSNNSLDYQWGDWSLSEREGTWTDGKEAHLFMMLQEPVKHDLILSMEAVPFIHENHPQQIVDVLVNEELVTQLIFKLGQPLLNQYKIPLLAKLINSISPLQITFRFSNLVSPHSVGLGEDKRLLGLWFKKFKLVEDKTGSRH</sequence>
<protein>
    <recommendedName>
        <fullName evidence="1">DUF6311 domain-containing protein</fullName>
    </recommendedName>
</protein>
<dbReference type="AlphaFoldDB" id="A0A563VUQ9"/>
<dbReference type="OrthoDB" id="1814621at2"/>
<accession>A0A563VUQ9</accession>
<dbReference type="Pfam" id="PF25853">
    <property type="entry name" value="DUF6311_C"/>
    <property type="match status" value="1"/>
</dbReference>
<evidence type="ECO:0000313" key="2">
    <source>
        <dbReference type="EMBL" id="VEP15129.1"/>
    </source>
</evidence>
<proteinExistence type="predicted"/>
<evidence type="ECO:0000259" key="1">
    <source>
        <dbReference type="Pfam" id="PF25853"/>
    </source>
</evidence>
<keyword evidence="3" id="KW-1185">Reference proteome</keyword>
<evidence type="ECO:0000313" key="3">
    <source>
        <dbReference type="Proteomes" id="UP000320055"/>
    </source>
</evidence>
<dbReference type="InterPro" id="IPR058671">
    <property type="entry name" value="DUF6311_C"/>
</dbReference>
<dbReference type="EMBL" id="CAACVJ010000235">
    <property type="protein sequence ID" value="VEP15129.1"/>
    <property type="molecule type" value="Genomic_DNA"/>
</dbReference>
<organism evidence="2 3">
    <name type="scientific">Hyella patelloides LEGE 07179</name>
    <dbReference type="NCBI Taxonomy" id="945734"/>
    <lineage>
        <taxon>Bacteria</taxon>
        <taxon>Bacillati</taxon>
        <taxon>Cyanobacteriota</taxon>
        <taxon>Cyanophyceae</taxon>
        <taxon>Pleurocapsales</taxon>
        <taxon>Hyellaceae</taxon>
        <taxon>Hyella</taxon>
    </lineage>
</organism>
<gene>
    <name evidence="2" type="ORF">H1P_310030</name>
</gene>
<reference evidence="2 3" key="1">
    <citation type="submission" date="2019-01" db="EMBL/GenBank/DDBJ databases">
        <authorList>
            <person name="Brito A."/>
        </authorList>
    </citation>
    <scope>NUCLEOTIDE SEQUENCE [LARGE SCALE GENOMIC DNA]</scope>
    <source>
        <strain evidence="2">1</strain>
    </source>
</reference>
<feature type="domain" description="DUF6311" evidence="1">
    <location>
        <begin position="1"/>
        <end position="67"/>
    </location>
</feature>